<feature type="transmembrane region" description="Helical" evidence="1">
    <location>
        <begin position="118"/>
        <end position="137"/>
    </location>
</feature>
<proteinExistence type="predicted"/>
<dbReference type="AlphaFoldDB" id="A0A0K2V1U9"/>
<keyword evidence="1" id="KW-0812">Transmembrane</keyword>
<reference evidence="2" key="1">
    <citation type="submission" date="2014-05" db="EMBL/GenBank/DDBJ databases">
        <authorList>
            <person name="Chronopoulou M."/>
        </authorList>
    </citation>
    <scope>NUCLEOTIDE SEQUENCE</scope>
    <source>
        <tissue evidence="2">Whole organism</tissue>
    </source>
</reference>
<protein>
    <submittedName>
        <fullName evidence="2">Uncharacterized protein</fullName>
    </submittedName>
</protein>
<feature type="transmembrane region" description="Helical" evidence="1">
    <location>
        <begin position="157"/>
        <end position="174"/>
    </location>
</feature>
<dbReference type="EMBL" id="HACA01026934">
    <property type="protein sequence ID" value="CDW44295.1"/>
    <property type="molecule type" value="Transcribed_RNA"/>
</dbReference>
<feature type="transmembrane region" description="Helical" evidence="1">
    <location>
        <begin position="235"/>
        <end position="261"/>
    </location>
</feature>
<organism evidence="2">
    <name type="scientific">Lepeophtheirus salmonis</name>
    <name type="common">Salmon louse</name>
    <name type="synonym">Caligus salmonis</name>
    <dbReference type="NCBI Taxonomy" id="72036"/>
    <lineage>
        <taxon>Eukaryota</taxon>
        <taxon>Metazoa</taxon>
        <taxon>Ecdysozoa</taxon>
        <taxon>Arthropoda</taxon>
        <taxon>Crustacea</taxon>
        <taxon>Multicrustacea</taxon>
        <taxon>Hexanauplia</taxon>
        <taxon>Copepoda</taxon>
        <taxon>Siphonostomatoida</taxon>
        <taxon>Caligidae</taxon>
        <taxon>Lepeophtheirus</taxon>
    </lineage>
</organism>
<evidence type="ECO:0000313" key="2">
    <source>
        <dbReference type="EMBL" id="CDW44295.1"/>
    </source>
</evidence>
<accession>A0A0K2V1U9</accession>
<keyword evidence="1" id="KW-1133">Transmembrane helix</keyword>
<name>A0A0K2V1U9_LEPSM</name>
<evidence type="ECO:0000256" key="1">
    <source>
        <dbReference type="SAM" id="Phobius"/>
    </source>
</evidence>
<keyword evidence="1" id="KW-0472">Membrane</keyword>
<sequence length="270" mass="30942">MIVLPKTILSSNSKCAWEMIDFCAVSWNGLEKMGFHVIPPCSCPLCTIRVFTKKSKAGIGDNSFDDRRGHITQLPFQKLPQFERKGPLRNTIVRVEVYGGRHVREKAAAQRKSLIQEAGPQVTLLLLLLIVVILLTLREAEGLQVLTHHGGSVRPSRHNRGVVVVVLFILIILVPRRQVLQVTRSYHRIQVVVVGIRRPRAFISQSPFTAAQLIPFLHHRIRTIPLRRRPLLHSIYYLLFWTAISFIYIQSLFPSLFLPLFSLFQFSFLH</sequence>